<dbReference type="RefSeq" id="XP_030850385.1">
    <property type="nucleotide sequence ID" value="XM_030994525.1"/>
</dbReference>
<dbReference type="FunFam" id="3.60.21.10:FF:000020">
    <property type="entry name" value="NT5E isoform 4"/>
    <property type="match status" value="1"/>
</dbReference>
<dbReference type="Gene3D" id="3.90.780.10">
    <property type="entry name" value="5'-Nucleotidase, C-terminal domain"/>
    <property type="match status" value="1"/>
</dbReference>
<dbReference type="SUPFAM" id="SSF56300">
    <property type="entry name" value="Metallo-dependent phosphatases"/>
    <property type="match status" value="1"/>
</dbReference>
<dbReference type="EnsemblMetazoa" id="XM_030994525">
    <property type="protein sequence ID" value="XP_030850385"/>
    <property type="gene ID" value="LOC105441125"/>
</dbReference>
<evidence type="ECO:0000256" key="2">
    <source>
        <dbReference type="ARBA" id="ARBA00006654"/>
    </source>
</evidence>
<dbReference type="InterPro" id="IPR004843">
    <property type="entry name" value="Calcineurin-like_PHP"/>
</dbReference>
<dbReference type="InterPro" id="IPR008334">
    <property type="entry name" value="5'-Nucleotdase_C"/>
</dbReference>
<evidence type="ECO:0000256" key="6">
    <source>
        <dbReference type="ARBA" id="ARBA00022741"/>
    </source>
</evidence>
<evidence type="ECO:0000313" key="11">
    <source>
        <dbReference type="EnsemblMetazoa" id="XP_030850385"/>
    </source>
</evidence>
<comment type="similarity">
    <text evidence="2 8">Belongs to the 5'-nucleotidase family.</text>
</comment>
<dbReference type="GO" id="GO:0000166">
    <property type="term" value="F:nucleotide binding"/>
    <property type="evidence" value="ECO:0007669"/>
    <property type="project" value="UniProtKB-KW"/>
</dbReference>
<evidence type="ECO:0000256" key="5">
    <source>
        <dbReference type="ARBA" id="ARBA00022729"/>
    </source>
</evidence>
<dbReference type="InterPro" id="IPR029052">
    <property type="entry name" value="Metallo-depent_PP-like"/>
</dbReference>
<dbReference type="PRINTS" id="PR01607">
    <property type="entry name" value="APYRASEFAMLY"/>
</dbReference>
<dbReference type="InterPro" id="IPR006179">
    <property type="entry name" value="5_nucleotidase/apyrase"/>
</dbReference>
<evidence type="ECO:0000256" key="7">
    <source>
        <dbReference type="ARBA" id="ARBA00022801"/>
    </source>
</evidence>
<dbReference type="GeneID" id="105441125"/>
<reference evidence="11" key="2">
    <citation type="submission" date="2021-01" db="UniProtKB">
        <authorList>
            <consortium name="EnsemblMetazoa"/>
        </authorList>
    </citation>
    <scope>IDENTIFICATION</scope>
</reference>
<evidence type="ECO:0000256" key="8">
    <source>
        <dbReference type="RuleBase" id="RU362119"/>
    </source>
</evidence>
<dbReference type="PROSITE" id="PS00786">
    <property type="entry name" value="5_NUCLEOTIDASE_2"/>
    <property type="match status" value="1"/>
</dbReference>
<sequence>MDILSTSWSAHLLFLLICIVSQCGADYQLTVLHTNDVHSRVEQFNKYGSECDPDEARDGECFGGAARRGTKVREIRESVPNVLLLDGGDQYQGTMWFFIYKGAAASHFMNMIGYDAMAIGNHEFDNEPEGLRPFLLNTTFPLISCNIDASAEPSINGLFQKSVIRELSGEKIGLIGYTYFKTHEISSSGECIFYPEIERIQIEVDAFRQAGINKIIAVGHSGIKTDLEIARMVEGVDVVIGGHTDTFLYTGDPPSSEVPYGDYPQVVDDQQGGGRALVVQDYTFGKYLGRLNITFNDEGEVIAYEGNPILMDSSIEQDQAILDEIEEWAGVVRNSSVMFVGISHAFLEGERSMCRARECNLGNLVSDAMVSQNNKNPDELRWNDVGIALMNAGSIRASISQGDITIGDIANVLPFGNTVDVLELRGIHLLEALENAVIMFDLDTLDGRFLQVAGLRVTYSLAREPGSRVVSAEAICTNCTVPHYEPLDVERVYKIVTNSFLAGGGDGYTVVRDNKMNHVTGNLDSAVFAEYIQRLTPVAPALEGRVIVLEEDVIDCSGLASRFTPSNVIVWTSLLAIISNRLSTL</sequence>
<feature type="signal peptide" evidence="8">
    <location>
        <begin position="1"/>
        <end position="25"/>
    </location>
</feature>
<keyword evidence="5 8" id="KW-0732">Signal</keyword>
<dbReference type="InParanoid" id="A0A7M7PHK7"/>
<keyword evidence="12" id="KW-1185">Reference proteome</keyword>
<dbReference type="GO" id="GO:0008253">
    <property type="term" value="F:5'-nucleotidase activity"/>
    <property type="evidence" value="ECO:0000318"/>
    <property type="project" value="GO_Central"/>
</dbReference>
<evidence type="ECO:0000313" key="12">
    <source>
        <dbReference type="Proteomes" id="UP000007110"/>
    </source>
</evidence>
<dbReference type="GO" id="GO:0005886">
    <property type="term" value="C:plasma membrane"/>
    <property type="evidence" value="ECO:0000318"/>
    <property type="project" value="GO_Central"/>
</dbReference>
<evidence type="ECO:0000256" key="3">
    <source>
        <dbReference type="ARBA" id="ARBA00012643"/>
    </source>
</evidence>
<evidence type="ECO:0000259" key="10">
    <source>
        <dbReference type="Pfam" id="PF02872"/>
    </source>
</evidence>
<dbReference type="PANTHER" id="PTHR11575:SF24">
    <property type="entry name" value="5'-NUCLEOTIDASE"/>
    <property type="match status" value="1"/>
</dbReference>
<name>A0A7M7PHK7_STRPU</name>
<comment type="catalytic activity">
    <reaction evidence="1">
        <text>a ribonucleoside 5'-phosphate + H2O = a ribonucleoside + phosphate</text>
        <dbReference type="Rhea" id="RHEA:12484"/>
        <dbReference type="ChEBI" id="CHEBI:15377"/>
        <dbReference type="ChEBI" id="CHEBI:18254"/>
        <dbReference type="ChEBI" id="CHEBI:43474"/>
        <dbReference type="ChEBI" id="CHEBI:58043"/>
        <dbReference type="EC" id="3.1.3.5"/>
    </reaction>
</comment>
<dbReference type="FunFam" id="3.90.780.10:FF:000001">
    <property type="entry name" value="NT5E isoform 3"/>
    <property type="match status" value="1"/>
</dbReference>
<keyword evidence="6 8" id="KW-0547">Nucleotide-binding</keyword>
<dbReference type="CDD" id="cd07409">
    <property type="entry name" value="MPP_CD73_N"/>
    <property type="match status" value="1"/>
</dbReference>
<accession>A0A7M7PHK7</accession>
<dbReference type="Pfam" id="PF02872">
    <property type="entry name" value="5_nucleotid_C"/>
    <property type="match status" value="1"/>
</dbReference>
<dbReference type="PROSITE" id="PS00785">
    <property type="entry name" value="5_NUCLEOTIDASE_1"/>
    <property type="match status" value="1"/>
</dbReference>
<keyword evidence="4" id="KW-0479">Metal-binding</keyword>
<proteinExistence type="inferred from homology"/>
<dbReference type="EC" id="3.1.3.5" evidence="3"/>
<evidence type="ECO:0000259" key="9">
    <source>
        <dbReference type="Pfam" id="PF00149"/>
    </source>
</evidence>
<dbReference type="InterPro" id="IPR006146">
    <property type="entry name" value="5'-Nucleotdase_CS"/>
</dbReference>
<dbReference type="SUPFAM" id="SSF55816">
    <property type="entry name" value="5'-nucleotidase (syn. UDP-sugar hydrolase), C-terminal domain"/>
    <property type="match status" value="1"/>
</dbReference>
<dbReference type="GO" id="GO:0006196">
    <property type="term" value="P:AMP catabolic process"/>
    <property type="evidence" value="ECO:0000318"/>
    <property type="project" value="GO_Central"/>
</dbReference>
<dbReference type="Proteomes" id="UP000007110">
    <property type="component" value="Unassembled WGS sequence"/>
</dbReference>
<dbReference type="AlphaFoldDB" id="A0A7M7PHK7"/>
<feature type="domain" description="Calcineurin-like phosphoesterase" evidence="9">
    <location>
        <begin position="30"/>
        <end position="244"/>
    </location>
</feature>
<dbReference type="PANTHER" id="PTHR11575">
    <property type="entry name" value="5'-NUCLEOTIDASE-RELATED"/>
    <property type="match status" value="1"/>
</dbReference>
<protein>
    <recommendedName>
        <fullName evidence="3">5'-nucleotidase</fullName>
        <ecNumber evidence="3">3.1.3.5</ecNumber>
    </recommendedName>
</protein>
<evidence type="ECO:0000256" key="4">
    <source>
        <dbReference type="ARBA" id="ARBA00022723"/>
    </source>
</evidence>
<dbReference type="KEGG" id="spu:105441125"/>
<keyword evidence="7 8" id="KW-0378">Hydrolase</keyword>
<reference evidence="12" key="1">
    <citation type="submission" date="2015-02" db="EMBL/GenBank/DDBJ databases">
        <title>Genome sequencing for Strongylocentrotus purpuratus.</title>
        <authorList>
            <person name="Murali S."/>
            <person name="Liu Y."/>
            <person name="Vee V."/>
            <person name="English A."/>
            <person name="Wang M."/>
            <person name="Skinner E."/>
            <person name="Han Y."/>
            <person name="Muzny D.M."/>
            <person name="Worley K.C."/>
            <person name="Gibbs R.A."/>
        </authorList>
    </citation>
    <scope>NUCLEOTIDE SEQUENCE</scope>
</reference>
<feature type="chain" id="PRO_5029935088" description="5'-nucleotidase" evidence="8">
    <location>
        <begin position="26"/>
        <end position="585"/>
    </location>
</feature>
<organism evidence="11 12">
    <name type="scientific">Strongylocentrotus purpuratus</name>
    <name type="common">Purple sea urchin</name>
    <dbReference type="NCBI Taxonomy" id="7668"/>
    <lineage>
        <taxon>Eukaryota</taxon>
        <taxon>Metazoa</taxon>
        <taxon>Echinodermata</taxon>
        <taxon>Eleutherozoa</taxon>
        <taxon>Echinozoa</taxon>
        <taxon>Echinoidea</taxon>
        <taxon>Euechinoidea</taxon>
        <taxon>Echinacea</taxon>
        <taxon>Camarodonta</taxon>
        <taxon>Echinidea</taxon>
        <taxon>Strongylocentrotidae</taxon>
        <taxon>Strongylocentrotus</taxon>
    </lineage>
</organism>
<dbReference type="Pfam" id="PF00149">
    <property type="entry name" value="Metallophos"/>
    <property type="match status" value="1"/>
</dbReference>
<feature type="domain" description="5'-Nucleotidase C-terminal" evidence="10">
    <location>
        <begin position="349"/>
        <end position="511"/>
    </location>
</feature>
<evidence type="ECO:0000256" key="1">
    <source>
        <dbReference type="ARBA" id="ARBA00000815"/>
    </source>
</evidence>
<dbReference type="Gene3D" id="3.60.21.10">
    <property type="match status" value="1"/>
</dbReference>
<dbReference type="GO" id="GO:0046872">
    <property type="term" value="F:metal ion binding"/>
    <property type="evidence" value="ECO:0007669"/>
    <property type="project" value="UniProtKB-KW"/>
</dbReference>
<dbReference type="InterPro" id="IPR036907">
    <property type="entry name" value="5'-Nucleotdase_C_sf"/>
</dbReference>